<feature type="domain" description="Peptidase S74" evidence="11">
    <location>
        <begin position="372"/>
        <end position="466"/>
    </location>
</feature>
<name>A0A219Y9F7_9CAUD</name>
<dbReference type="PROSITE" id="PS51688">
    <property type="entry name" value="ICA"/>
    <property type="match status" value="1"/>
</dbReference>
<evidence type="ECO:0000313" key="12">
    <source>
        <dbReference type="EMBL" id="APU00619.1"/>
    </source>
</evidence>
<keyword evidence="4" id="KW-1227">Viral tail protein</keyword>
<sequence>MVANNIKNHISDSAESVNYTGDNWPAIVTTVADALDRVAPWAIIDNGLPLATTQIAGIIRIATTAEMQAGTSANTAITPALLKLAMETPQASETIVGNTRYATNAEALALTLNTAAITPANLGYVFANKAATESARGTMRISTQAQATSGTDDATTMTPLKTKLAIQALSQAWGTATESARGVVQMATVAQALQGTLRDGFAISPYTLSKMAGTESAAGMFKIASNSQILALADNTVVVTPAKLDILKATASQLGLVKLSGVSTAAANTALAASAPVLYTSGGIITGDVTFTGNMQGIQWSRNTDMAHIVFKNDSNADSNSFMQFCVGDDNNEYFRWVNRFSGSDNIMATLRPGGHMWLAGNIDVNDFYIRSDRRLKHGFKPIENALDKIDLLNPGTYHKQYSLTDDRIVGLEAGIFAQDFQKAMPEGVRSLEDGTLTVSPMGAIAFLIQCNKELKARLEKLEGIK</sequence>
<keyword evidence="5" id="KW-1161">Viral attachment to host cell</keyword>
<accession>A0A219Y9F7</accession>
<evidence type="ECO:0000256" key="10">
    <source>
        <dbReference type="ARBA" id="ARBA00035705"/>
    </source>
</evidence>
<comment type="subunit">
    <text evidence="9">Homotrimer. Interacts with the receptor-recognizing protein Gp38.</text>
</comment>
<evidence type="ECO:0000259" key="11">
    <source>
        <dbReference type="PROSITE" id="PS51688"/>
    </source>
</evidence>
<reference evidence="12 13" key="1">
    <citation type="journal article" date="2017" name="Sci. Rep.">
        <title>Characterization and diversity of phages infecting Aeromonas salmonicida subsp. salmonicida.</title>
        <authorList>
            <person name="Vincent A.T."/>
            <person name="Paquet V.E."/>
            <person name="Bernatchez A."/>
            <person name="Tremblay D.M."/>
            <person name="Moineau S."/>
            <person name="Charette S.J."/>
        </authorList>
    </citation>
    <scope>NUCLEOTIDE SEQUENCE [LARGE SCALE GENOMIC DNA]</scope>
</reference>
<dbReference type="GO" id="GO:0019062">
    <property type="term" value="P:virion attachment to host cell"/>
    <property type="evidence" value="ECO:0007669"/>
    <property type="project" value="UniProtKB-KW"/>
</dbReference>
<comment type="subcellular location">
    <subcellularLocation>
        <location evidence="1">Virion</location>
    </subcellularLocation>
</comment>
<dbReference type="EMBL" id="KY290948">
    <property type="protein sequence ID" value="APU00619.1"/>
    <property type="molecule type" value="Genomic_DNA"/>
</dbReference>
<evidence type="ECO:0000256" key="4">
    <source>
        <dbReference type="ARBA" id="ARBA00022732"/>
    </source>
</evidence>
<organism evidence="12 13">
    <name type="scientific">Aeromonas phage 44RR2.8t.2</name>
    <dbReference type="NCBI Taxonomy" id="1932900"/>
    <lineage>
        <taxon>Viruses</taxon>
        <taxon>Duplodnaviria</taxon>
        <taxon>Heunggongvirae</taxon>
        <taxon>Uroviricota</taxon>
        <taxon>Caudoviricetes</taxon>
        <taxon>Pantevenvirales</taxon>
        <taxon>Straboviridae</taxon>
        <taxon>Biquartavirus</taxon>
        <taxon>Biquartavirus 44RR2</taxon>
    </lineage>
</organism>
<keyword evidence="3" id="KW-0946">Virion</keyword>
<protein>
    <recommendedName>
        <fullName evidence="10">Long tail fiber protein Gp37</fullName>
    </recommendedName>
    <alternativeName>
        <fullName evidence="6">Receptor-recognizing protein</fullName>
    </alternativeName>
</protein>
<comment type="function">
    <text evidence="7">The C-terminal chaperone protein mediates homotrimerization and proper folding of the catalytic trimer.</text>
</comment>
<evidence type="ECO:0000313" key="13">
    <source>
        <dbReference type="Proteomes" id="UP000222894"/>
    </source>
</evidence>
<keyword evidence="2" id="KW-0945">Host-virus interaction</keyword>
<evidence type="ECO:0000256" key="8">
    <source>
        <dbReference type="ARBA" id="ARBA00035637"/>
    </source>
</evidence>
<comment type="similarity">
    <text evidence="8">Belongs to the S16-like long tail fiber protein Gp37 family.</text>
</comment>
<proteinExistence type="inferred from homology"/>
<evidence type="ECO:0000256" key="3">
    <source>
        <dbReference type="ARBA" id="ARBA00022672"/>
    </source>
</evidence>
<evidence type="ECO:0000256" key="2">
    <source>
        <dbReference type="ARBA" id="ARBA00022581"/>
    </source>
</evidence>
<evidence type="ECO:0000256" key="6">
    <source>
        <dbReference type="ARBA" id="ARBA00033188"/>
    </source>
</evidence>
<evidence type="ECO:0000256" key="9">
    <source>
        <dbReference type="ARBA" id="ARBA00035669"/>
    </source>
</evidence>
<dbReference type="InterPro" id="IPR030392">
    <property type="entry name" value="S74_ICA"/>
</dbReference>
<evidence type="ECO:0000256" key="5">
    <source>
        <dbReference type="ARBA" id="ARBA00022804"/>
    </source>
</evidence>
<keyword evidence="5" id="KW-1160">Virus entry into host cell</keyword>
<evidence type="ECO:0000256" key="1">
    <source>
        <dbReference type="ARBA" id="ARBA00004328"/>
    </source>
</evidence>
<evidence type="ECO:0000256" key="7">
    <source>
        <dbReference type="ARBA" id="ARBA00035610"/>
    </source>
</evidence>
<dbReference type="Pfam" id="PF13884">
    <property type="entry name" value="Peptidase_S74"/>
    <property type="match status" value="1"/>
</dbReference>
<dbReference type="GO" id="GO:0098024">
    <property type="term" value="C:virus tail, fiber"/>
    <property type="evidence" value="ECO:0007669"/>
    <property type="project" value="UniProtKB-KW"/>
</dbReference>
<dbReference type="Proteomes" id="UP000222894">
    <property type="component" value="Genome"/>
</dbReference>
<keyword evidence="3" id="KW-1230">Viral tail fiber protein</keyword>